<feature type="transmembrane region" description="Helical" evidence="5">
    <location>
        <begin position="305"/>
        <end position="323"/>
    </location>
</feature>
<evidence type="ECO:0000256" key="5">
    <source>
        <dbReference type="SAM" id="Phobius"/>
    </source>
</evidence>
<proteinExistence type="predicted"/>
<dbReference type="GO" id="GO:0008270">
    <property type="term" value="F:zinc ion binding"/>
    <property type="evidence" value="ECO:0007669"/>
    <property type="project" value="UniProtKB-KW"/>
</dbReference>
<dbReference type="InterPro" id="IPR011016">
    <property type="entry name" value="Znf_RING-CH"/>
</dbReference>
<sequence>MALISETLISEKQHEKSFVSRLTSLTMGLSAVSSGRTYSLPVLSVSDSATSYSDEHVIDMPTTDGQGQKHIRRSFSAPISLSCSTEHADSSRLVRVILTSPHSGPTTADSITLNSVIQTSDESEGTSTFEEKAVCRICLADLEEGGETLKMECSCKGELALAHKECAIEWFSIKGNKTCDVCKQDVKNLPTSLLKRHNNQTARRLRLDASQQDEVAQYRVWQDVPVLVLVSMLAYFCLLEQLLVTEMGTHALALALPISCILGFLSSMIASIVVSRSHIWAYASIQFLIVILFAHIMYNMLRVTPVLAVLLSSFIGFGISMSVNSLVMEYLTWGARQFLQSARQQITNRQNEQSRESPETENEDPAGQQEAQRNAQRTQTSG</sequence>
<keyword evidence="2" id="KW-0863">Zinc-finger</keyword>
<dbReference type="Pfam" id="PF12906">
    <property type="entry name" value="RINGv"/>
    <property type="match status" value="1"/>
</dbReference>
<dbReference type="InterPro" id="IPR013083">
    <property type="entry name" value="Znf_RING/FYVE/PHD"/>
</dbReference>
<protein>
    <recommendedName>
        <fullName evidence="6">RING-CH-type domain-containing protein</fullName>
    </recommendedName>
</protein>
<name>A0A5P1FXD7_ASPOF</name>
<evidence type="ECO:0000256" key="4">
    <source>
        <dbReference type="SAM" id="MobiDB-lite"/>
    </source>
</evidence>
<evidence type="ECO:0000313" key="7">
    <source>
        <dbReference type="EMBL" id="ONK81751.1"/>
    </source>
</evidence>
<dbReference type="EMBL" id="CM007381">
    <property type="protein sequence ID" value="ONK81751.1"/>
    <property type="molecule type" value="Genomic_DNA"/>
</dbReference>
<dbReference type="CDD" id="cd16495">
    <property type="entry name" value="RING_CH-C4HC3_MARCH"/>
    <property type="match status" value="1"/>
</dbReference>
<keyword evidence="8" id="KW-1185">Reference proteome</keyword>
<dbReference type="OMA" id="RSHIWAY"/>
<dbReference type="Gene3D" id="3.30.40.10">
    <property type="entry name" value="Zinc/RING finger domain, C3HC4 (zinc finger)"/>
    <property type="match status" value="1"/>
</dbReference>
<evidence type="ECO:0000256" key="2">
    <source>
        <dbReference type="ARBA" id="ARBA00022771"/>
    </source>
</evidence>
<evidence type="ECO:0000256" key="3">
    <source>
        <dbReference type="ARBA" id="ARBA00022833"/>
    </source>
</evidence>
<keyword evidence="1" id="KW-0479">Metal-binding</keyword>
<reference evidence="8" key="1">
    <citation type="journal article" date="2017" name="Nat. Commun.">
        <title>The asparagus genome sheds light on the origin and evolution of a young Y chromosome.</title>
        <authorList>
            <person name="Harkess A."/>
            <person name="Zhou J."/>
            <person name="Xu C."/>
            <person name="Bowers J.E."/>
            <person name="Van der Hulst R."/>
            <person name="Ayyampalayam S."/>
            <person name="Mercati F."/>
            <person name="Riccardi P."/>
            <person name="McKain M.R."/>
            <person name="Kakrana A."/>
            <person name="Tang H."/>
            <person name="Ray J."/>
            <person name="Groenendijk J."/>
            <person name="Arikit S."/>
            <person name="Mathioni S.M."/>
            <person name="Nakano M."/>
            <person name="Shan H."/>
            <person name="Telgmann-Rauber A."/>
            <person name="Kanno A."/>
            <person name="Yue Z."/>
            <person name="Chen H."/>
            <person name="Li W."/>
            <person name="Chen Y."/>
            <person name="Xu X."/>
            <person name="Zhang Y."/>
            <person name="Luo S."/>
            <person name="Chen H."/>
            <person name="Gao J."/>
            <person name="Mao Z."/>
            <person name="Pires J.C."/>
            <person name="Luo M."/>
            <person name="Kudrna D."/>
            <person name="Wing R.A."/>
            <person name="Meyers B.C."/>
            <person name="Yi K."/>
            <person name="Kong H."/>
            <person name="Lavrijsen P."/>
            <person name="Sunseri F."/>
            <person name="Falavigna A."/>
            <person name="Ye Y."/>
            <person name="Leebens-Mack J.H."/>
            <person name="Chen G."/>
        </authorList>
    </citation>
    <scope>NUCLEOTIDE SEQUENCE [LARGE SCALE GENOMIC DNA]</scope>
    <source>
        <strain evidence="8">cv. DH0086</strain>
    </source>
</reference>
<dbReference type="AlphaFoldDB" id="A0A5P1FXD7"/>
<dbReference type="Gramene" id="ONK81751">
    <property type="protein sequence ID" value="ONK81751"/>
    <property type="gene ID" value="A4U43_C01F32510"/>
</dbReference>
<feature type="compositionally biased region" description="Polar residues" evidence="4">
    <location>
        <begin position="369"/>
        <end position="382"/>
    </location>
</feature>
<gene>
    <name evidence="7" type="ORF">A4U43_C01F32510</name>
</gene>
<dbReference type="PROSITE" id="PS51292">
    <property type="entry name" value="ZF_RING_CH"/>
    <property type="match status" value="1"/>
</dbReference>
<keyword evidence="5" id="KW-1133">Transmembrane helix</keyword>
<dbReference type="Proteomes" id="UP000243459">
    <property type="component" value="Chromosome 1"/>
</dbReference>
<evidence type="ECO:0000259" key="6">
    <source>
        <dbReference type="PROSITE" id="PS51292"/>
    </source>
</evidence>
<dbReference type="PANTHER" id="PTHR46158:SF2">
    <property type="entry name" value="OS02G0165000 PROTEIN"/>
    <property type="match status" value="1"/>
</dbReference>
<feature type="transmembrane region" description="Helical" evidence="5">
    <location>
        <begin position="251"/>
        <end position="273"/>
    </location>
</feature>
<feature type="region of interest" description="Disordered" evidence="4">
    <location>
        <begin position="345"/>
        <end position="382"/>
    </location>
</feature>
<dbReference type="PANTHER" id="PTHR46158">
    <property type="entry name" value="OS02G0165000 PROTEIN"/>
    <property type="match status" value="1"/>
</dbReference>
<feature type="domain" description="RING-CH-type" evidence="6">
    <location>
        <begin position="127"/>
        <end position="189"/>
    </location>
</feature>
<keyword evidence="5" id="KW-0812">Transmembrane</keyword>
<evidence type="ECO:0000256" key="1">
    <source>
        <dbReference type="ARBA" id="ARBA00022723"/>
    </source>
</evidence>
<keyword evidence="5" id="KW-0472">Membrane</keyword>
<keyword evidence="3" id="KW-0862">Zinc</keyword>
<feature type="transmembrane region" description="Helical" evidence="5">
    <location>
        <begin position="279"/>
        <end position="298"/>
    </location>
</feature>
<evidence type="ECO:0000313" key="8">
    <source>
        <dbReference type="Proteomes" id="UP000243459"/>
    </source>
</evidence>
<feature type="transmembrane region" description="Helical" evidence="5">
    <location>
        <begin position="220"/>
        <end position="239"/>
    </location>
</feature>
<organism evidence="7 8">
    <name type="scientific">Asparagus officinalis</name>
    <name type="common">Garden asparagus</name>
    <dbReference type="NCBI Taxonomy" id="4686"/>
    <lineage>
        <taxon>Eukaryota</taxon>
        <taxon>Viridiplantae</taxon>
        <taxon>Streptophyta</taxon>
        <taxon>Embryophyta</taxon>
        <taxon>Tracheophyta</taxon>
        <taxon>Spermatophyta</taxon>
        <taxon>Magnoliopsida</taxon>
        <taxon>Liliopsida</taxon>
        <taxon>Asparagales</taxon>
        <taxon>Asparagaceae</taxon>
        <taxon>Asparagoideae</taxon>
        <taxon>Asparagus</taxon>
    </lineage>
</organism>
<dbReference type="SUPFAM" id="SSF57850">
    <property type="entry name" value="RING/U-box"/>
    <property type="match status" value="1"/>
</dbReference>
<dbReference type="OrthoDB" id="435038at2759"/>
<dbReference type="SMART" id="SM00744">
    <property type="entry name" value="RINGv"/>
    <property type="match status" value="1"/>
</dbReference>
<accession>A0A5P1FXD7</accession>